<proteinExistence type="predicted"/>
<evidence type="ECO:0000256" key="1">
    <source>
        <dbReference type="PROSITE-ProRule" id="PRU00339"/>
    </source>
</evidence>
<dbReference type="PROSITE" id="PS50005">
    <property type="entry name" value="TPR"/>
    <property type="match status" value="1"/>
</dbReference>
<feature type="chain" id="PRO_5033055826" description="Tetratricopeptide repeat protein" evidence="2">
    <location>
        <begin position="21"/>
        <end position="257"/>
    </location>
</feature>
<dbReference type="Proteomes" id="UP000501812">
    <property type="component" value="Chromosome"/>
</dbReference>
<accession>A0A858RFY6</accession>
<evidence type="ECO:0008006" key="5">
    <source>
        <dbReference type="Google" id="ProtNLM"/>
    </source>
</evidence>
<dbReference type="RefSeq" id="WP_169453274.1">
    <property type="nucleotide sequence ID" value="NZ_CP051774.1"/>
</dbReference>
<protein>
    <recommendedName>
        <fullName evidence="5">Tetratricopeptide repeat protein</fullName>
    </recommendedName>
</protein>
<evidence type="ECO:0000313" key="3">
    <source>
        <dbReference type="EMBL" id="QJE95053.1"/>
    </source>
</evidence>
<dbReference type="InterPro" id="IPR011990">
    <property type="entry name" value="TPR-like_helical_dom_sf"/>
</dbReference>
<feature type="signal peptide" evidence="2">
    <location>
        <begin position="1"/>
        <end position="20"/>
    </location>
</feature>
<dbReference type="Gene3D" id="1.25.40.10">
    <property type="entry name" value="Tetratricopeptide repeat domain"/>
    <property type="match status" value="1"/>
</dbReference>
<dbReference type="KEGG" id="luo:HHL09_04450"/>
<evidence type="ECO:0000256" key="2">
    <source>
        <dbReference type="SAM" id="SignalP"/>
    </source>
</evidence>
<dbReference type="AlphaFoldDB" id="A0A858RFY6"/>
<dbReference type="InterPro" id="IPR019734">
    <property type="entry name" value="TPR_rpt"/>
</dbReference>
<dbReference type="EMBL" id="CP051774">
    <property type="protein sequence ID" value="QJE95053.1"/>
    <property type="molecule type" value="Genomic_DNA"/>
</dbReference>
<gene>
    <name evidence="3" type="ORF">HHL09_04450</name>
</gene>
<feature type="repeat" description="TPR" evidence="1">
    <location>
        <begin position="86"/>
        <end position="119"/>
    </location>
</feature>
<name>A0A858RFY6_9BACT</name>
<dbReference type="SUPFAM" id="SSF48452">
    <property type="entry name" value="TPR-like"/>
    <property type="match status" value="1"/>
</dbReference>
<keyword evidence="2" id="KW-0732">Signal</keyword>
<keyword evidence="4" id="KW-1185">Reference proteome</keyword>
<evidence type="ECO:0000313" key="4">
    <source>
        <dbReference type="Proteomes" id="UP000501812"/>
    </source>
</evidence>
<keyword evidence="1" id="KW-0802">TPR repeat</keyword>
<organism evidence="3 4">
    <name type="scientific">Luteolibacter luteus</name>
    <dbReference type="NCBI Taxonomy" id="2728835"/>
    <lineage>
        <taxon>Bacteria</taxon>
        <taxon>Pseudomonadati</taxon>
        <taxon>Verrucomicrobiota</taxon>
        <taxon>Verrucomicrobiia</taxon>
        <taxon>Verrucomicrobiales</taxon>
        <taxon>Verrucomicrobiaceae</taxon>
        <taxon>Luteolibacter</taxon>
    </lineage>
</organism>
<reference evidence="3 4" key="1">
    <citation type="submission" date="2020-04" db="EMBL/GenBank/DDBJ databases">
        <title>Luteolibacter sp. G-1-1-1 isolated from soil.</title>
        <authorList>
            <person name="Dahal R.H."/>
        </authorList>
    </citation>
    <scope>NUCLEOTIDE SEQUENCE [LARGE SCALE GENOMIC DNA]</scope>
    <source>
        <strain evidence="3 4">G-1-1-1</strain>
    </source>
</reference>
<sequence>MKPICRTLLICLLPISALVAQEPAAPATAPAEKQLSYQIEFSNLPEEKRKEYAVKLAEGQRLYTEQRIFESLEKAGEAKAIFENDPQLLTLIGACQVEFRNFDKAMENFKKADELAPGMSAVLFNIAELNFVTKDWKQAEINLQKVSDLTAASTDRGDIQLSRLVEFKLLLTKLKLGKKEEALKLAAKYDFLDDSPFPYYAQAAISFSEGRDLDAEASIARAARIFQKPLVVAPWQDTMVEFGYIKGFFGGDQAEAK</sequence>